<keyword evidence="8" id="KW-1185">Reference proteome</keyword>
<evidence type="ECO:0000256" key="2">
    <source>
        <dbReference type="ARBA" id="ARBA00022692"/>
    </source>
</evidence>
<keyword evidence="4 5" id="KW-0472">Membrane</keyword>
<feature type="transmembrane region" description="Helical" evidence="5">
    <location>
        <begin position="189"/>
        <end position="210"/>
    </location>
</feature>
<evidence type="ECO:0000259" key="6">
    <source>
        <dbReference type="SMART" id="SM00752"/>
    </source>
</evidence>
<evidence type="ECO:0000256" key="1">
    <source>
        <dbReference type="ARBA" id="ARBA00004127"/>
    </source>
</evidence>
<evidence type="ECO:0000313" key="7">
    <source>
        <dbReference type="EMBL" id="TWT70407.1"/>
    </source>
</evidence>
<dbReference type="PANTHER" id="PTHR39535">
    <property type="entry name" value="SPORULATION-DELAYING PROTEIN SDPB"/>
    <property type="match status" value="1"/>
</dbReference>
<keyword evidence="3 5" id="KW-1133">Transmembrane helix</keyword>
<gene>
    <name evidence="7" type="ORF">Pan14r_27130</name>
</gene>
<feature type="transmembrane region" description="Helical" evidence="5">
    <location>
        <begin position="249"/>
        <end position="269"/>
    </location>
</feature>
<dbReference type="Proteomes" id="UP000317238">
    <property type="component" value="Unassembled WGS sequence"/>
</dbReference>
<dbReference type="SMART" id="SM00752">
    <property type="entry name" value="HTTM"/>
    <property type="match status" value="1"/>
</dbReference>
<name>A0A5C5Y425_9PLAN</name>
<evidence type="ECO:0000256" key="5">
    <source>
        <dbReference type="SAM" id="Phobius"/>
    </source>
</evidence>
<evidence type="ECO:0000313" key="8">
    <source>
        <dbReference type="Proteomes" id="UP000317238"/>
    </source>
</evidence>
<evidence type="ECO:0000256" key="3">
    <source>
        <dbReference type="ARBA" id="ARBA00022989"/>
    </source>
</evidence>
<dbReference type="InterPro" id="IPR011020">
    <property type="entry name" value="HTTM-like"/>
</dbReference>
<sequence>MIGAAMGEIRSWLHDVAAAWDRFWFCGRTGETLAVIRIATGVMLLYSHLVLAKDLMSFVGPDAWIDNVTAKQLHDGAFGVSDWARSYLWHIDNASLLWAHQALAITASALMAVGFLSRLTVPLAWFLNLMYVHRLTGALFGLDQIMTYSAMYLSLAPCGAVWSVDAWLRRQGKWSAKMRDRWLPANRSYVSTNVATRLFQIHVCVIYLFGGLAKARGEMWWDGAAVWFAVANYEYQSWDMTWMGRYPRLFSLLTHTTLFWEVFYCALVWPRLTRPIVLAMAVAVHGGIALFLGMITFGVMMIVANMIFVPPDLWRRLMGRGAHEKTPVKA</sequence>
<dbReference type="RefSeq" id="WP_146439318.1">
    <property type="nucleotide sequence ID" value="NZ_SJPL01000001.1"/>
</dbReference>
<proteinExistence type="predicted"/>
<protein>
    <recommendedName>
        <fullName evidence="6">HTTM-like domain-containing protein</fullName>
    </recommendedName>
</protein>
<feature type="transmembrane region" description="Helical" evidence="5">
    <location>
        <begin position="276"/>
        <end position="309"/>
    </location>
</feature>
<dbReference type="InterPro" id="IPR052964">
    <property type="entry name" value="Sporulation_signal_mat"/>
</dbReference>
<comment type="caution">
    <text evidence="7">The sequence shown here is derived from an EMBL/GenBank/DDBJ whole genome shotgun (WGS) entry which is preliminary data.</text>
</comment>
<dbReference type="EMBL" id="SJPL01000001">
    <property type="protein sequence ID" value="TWT70407.1"/>
    <property type="molecule type" value="Genomic_DNA"/>
</dbReference>
<comment type="subcellular location">
    <subcellularLocation>
        <location evidence="1">Endomembrane system</location>
        <topology evidence="1">Multi-pass membrane protein</topology>
    </subcellularLocation>
</comment>
<keyword evidence="2 5" id="KW-0812">Transmembrane</keyword>
<evidence type="ECO:0000256" key="4">
    <source>
        <dbReference type="ARBA" id="ARBA00023136"/>
    </source>
</evidence>
<accession>A0A5C5Y425</accession>
<organism evidence="7 8">
    <name type="scientific">Crateriforma conspicua</name>
    <dbReference type="NCBI Taxonomy" id="2527996"/>
    <lineage>
        <taxon>Bacteria</taxon>
        <taxon>Pseudomonadati</taxon>
        <taxon>Planctomycetota</taxon>
        <taxon>Planctomycetia</taxon>
        <taxon>Planctomycetales</taxon>
        <taxon>Planctomycetaceae</taxon>
        <taxon>Crateriforma</taxon>
    </lineage>
</organism>
<dbReference type="PANTHER" id="PTHR39535:SF2">
    <property type="entry name" value="HTTM DOMAIN-CONTAINING PROTEIN"/>
    <property type="match status" value="1"/>
</dbReference>
<feature type="transmembrane region" description="Helical" evidence="5">
    <location>
        <begin position="123"/>
        <end position="142"/>
    </location>
</feature>
<dbReference type="AlphaFoldDB" id="A0A5C5Y425"/>
<feature type="transmembrane region" description="Helical" evidence="5">
    <location>
        <begin position="96"/>
        <end position="116"/>
    </location>
</feature>
<dbReference type="OrthoDB" id="128729at2"/>
<feature type="transmembrane region" description="Helical" evidence="5">
    <location>
        <begin position="32"/>
        <end position="51"/>
    </location>
</feature>
<reference evidence="7 8" key="1">
    <citation type="submission" date="2019-02" db="EMBL/GenBank/DDBJ databases">
        <title>Deep-cultivation of Planctomycetes and their phenomic and genomic characterization uncovers novel biology.</title>
        <authorList>
            <person name="Wiegand S."/>
            <person name="Jogler M."/>
            <person name="Boedeker C."/>
            <person name="Pinto D."/>
            <person name="Vollmers J."/>
            <person name="Rivas-Marin E."/>
            <person name="Kohn T."/>
            <person name="Peeters S.H."/>
            <person name="Heuer A."/>
            <person name="Rast P."/>
            <person name="Oberbeckmann S."/>
            <person name="Bunk B."/>
            <person name="Jeske O."/>
            <person name="Meyerdierks A."/>
            <person name="Storesund J.E."/>
            <person name="Kallscheuer N."/>
            <person name="Luecker S."/>
            <person name="Lage O.M."/>
            <person name="Pohl T."/>
            <person name="Merkel B.J."/>
            <person name="Hornburger P."/>
            <person name="Mueller R.-W."/>
            <person name="Bruemmer F."/>
            <person name="Labrenz M."/>
            <person name="Spormann A.M."/>
            <person name="Op Den Camp H."/>
            <person name="Overmann J."/>
            <person name="Amann R."/>
            <person name="Jetten M.S.M."/>
            <person name="Mascher T."/>
            <person name="Medema M.H."/>
            <person name="Devos D.P."/>
            <person name="Kaster A.-K."/>
            <person name="Ovreas L."/>
            <person name="Rohde M."/>
            <person name="Galperin M.Y."/>
            <person name="Jogler C."/>
        </authorList>
    </citation>
    <scope>NUCLEOTIDE SEQUENCE [LARGE SCALE GENOMIC DNA]</scope>
    <source>
        <strain evidence="7 8">Pan14r</strain>
    </source>
</reference>
<feature type="transmembrane region" description="Helical" evidence="5">
    <location>
        <begin position="148"/>
        <end position="168"/>
    </location>
</feature>
<feature type="domain" description="HTTM-like" evidence="6">
    <location>
        <begin position="25"/>
        <end position="313"/>
    </location>
</feature>
<dbReference type="GO" id="GO:0012505">
    <property type="term" value="C:endomembrane system"/>
    <property type="evidence" value="ECO:0007669"/>
    <property type="project" value="UniProtKB-SubCell"/>
</dbReference>